<dbReference type="GO" id="GO:0005737">
    <property type="term" value="C:cytoplasm"/>
    <property type="evidence" value="ECO:0007669"/>
    <property type="project" value="TreeGrafter"/>
</dbReference>
<gene>
    <name evidence="10" type="ORF">KP79_PYT01447</name>
</gene>
<evidence type="ECO:0000256" key="4">
    <source>
        <dbReference type="ARBA" id="ARBA00022801"/>
    </source>
</evidence>
<dbReference type="PANTHER" id="PTHR10188">
    <property type="entry name" value="L-ASPARAGINASE"/>
    <property type="match status" value="1"/>
</dbReference>
<evidence type="ECO:0000256" key="1">
    <source>
        <dbReference type="ARBA" id="ARBA00000306"/>
    </source>
</evidence>
<name>A0A210QC36_MIZYE</name>
<dbReference type="GO" id="GO:0033345">
    <property type="term" value="P:L-asparagine catabolic process via L-aspartate"/>
    <property type="evidence" value="ECO:0007669"/>
    <property type="project" value="TreeGrafter"/>
</dbReference>
<evidence type="ECO:0000256" key="6">
    <source>
        <dbReference type="ARBA" id="ARBA00049366"/>
    </source>
</evidence>
<evidence type="ECO:0000256" key="2">
    <source>
        <dbReference type="ARBA" id="ARBA00010872"/>
    </source>
</evidence>
<dbReference type="PANTHER" id="PTHR10188:SF43">
    <property type="entry name" value="ASPARAGINASE (EUROFUNG)"/>
    <property type="match status" value="1"/>
</dbReference>
<proteinExistence type="inferred from homology"/>
<evidence type="ECO:0000313" key="10">
    <source>
        <dbReference type="EMBL" id="OWF46291.1"/>
    </source>
</evidence>
<organism evidence="10 11">
    <name type="scientific">Mizuhopecten yessoensis</name>
    <name type="common">Japanese scallop</name>
    <name type="synonym">Patinopecten yessoensis</name>
    <dbReference type="NCBI Taxonomy" id="6573"/>
    <lineage>
        <taxon>Eukaryota</taxon>
        <taxon>Metazoa</taxon>
        <taxon>Spiralia</taxon>
        <taxon>Lophotrochozoa</taxon>
        <taxon>Mollusca</taxon>
        <taxon>Bivalvia</taxon>
        <taxon>Autobranchia</taxon>
        <taxon>Pteriomorphia</taxon>
        <taxon>Pectinida</taxon>
        <taxon>Pectinoidea</taxon>
        <taxon>Pectinidae</taxon>
        <taxon>Mizuhopecten</taxon>
    </lineage>
</organism>
<feature type="binding site" evidence="8">
    <location>
        <begin position="233"/>
        <end position="236"/>
    </location>
    <ligand>
        <name>substrate</name>
    </ligand>
</feature>
<evidence type="ECO:0000256" key="3">
    <source>
        <dbReference type="ARBA" id="ARBA00022670"/>
    </source>
</evidence>
<dbReference type="GO" id="GO:0008798">
    <property type="term" value="F:beta-aspartyl-peptidase activity"/>
    <property type="evidence" value="ECO:0007669"/>
    <property type="project" value="UniProtKB-EC"/>
</dbReference>
<comment type="caution">
    <text evidence="10">The sequence shown here is derived from an EMBL/GenBank/DDBJ whole genome shotgun (WGS) entry which is preliminary data.</text>
</comment>
<evidence type="ECO:0000256" key="8">
    <source>
        <dbReference type="PIRSR" id="PIRSR600246-2"/>
    </source>
</evidence>
<reference evidence="10 11" key="1">
    <citation type="journal article" date="2017" name="Nat. Ecol. Evol.">
        <title>Scallop genome provides insights into evolution of bilaterian karyotype and development.</title>
        <authorList>
            <person name="Wang S."/>
            <person name="Zhang J."/>
            <person name="Jiao W."/>
            <person name="Li J."/>
            <person name="Xun X."/>
            <person name="Sun Y."/>
            <person name="Guo X."/>
            <person name="Huan P."/>
            <person name="Dong B."/>
            <person name="Zhang L."/>
            <person name="Hu X."/>
            <person name="Sun X."/>
            <person name="Wang J."/>
            <person name="Zhao C."/>
            <person name="Wang Y."/>
            <person name="Wang D."/>
            <person name="Huang X."/>
            <person name="Wang R."/>
            <person name="Lv J."/>
            <person name="Li Y."/>
            <person name="Zhang Z."/>
            <person name="Liu B."/>
            <person name="Lu W."/>
            <person name="Hui Y."/>
            <person name="Liang J."/>
            <person name="Zhou Z."/>
            <person name="Hou R."/>
            <person name="Li X."/>
            <person name="Liu Y."/>
            <person name="Li H."/>
            <person name="Ning X."/>
            <person name="Lin Y."/>
            <person name="Zhao L."/>
            <person name="Xing Q."/>
            <person name="Dou J."/>
            <person name="Li Y."/>
            <person name="Mao J."/>
            <person name="Guo H."/>
            <person name="Dou H."/>
            <person name="Li T."/>
            <person name="Mu C."/>
            <person name="Jiang W."/>
            <person name="Fu Q."/>
            <person name="Fu X."/>
            <person name="Miao Y."/>
            <person name="Liu J."/>
            <person name="Yu Q."/>
            <person name="Li R."/>
            <person name="Liao H."/>
            <person name="Li X."/>
            <person name="Kong Y."/>
            <person name="Jiang Z."/>
            <person name="Chourrout D."/>
            <person name="Li R."/>
            <person name="Bao Z."/>
        </authorList>
    </citation>
    <scope>NUCLEOTIDE SEQUENCE [LARGE SCALE GENOMIC DNA]</scope>
    <source>
        <strain evidence="10 11">PY_sf001</strain>
    </source>
</reference>
<accession>A0A210QC36</accession>
<comment type="catalytic activity">
    <reaction evidence="6">
        <text>L-asparagine + H2O = L-aspartate + NH4(+)</text>
        <dbReference type="Rhea" id="RHEA:21016"/>
        <dbReference type="ChEBI" id="CHEBI:15377"/>
        <dbReference type="ChEBI" id="CHEBI:28938"/>
        <dbReference type="ChEBI" id="CHEBI:29991"/>
        <dbReference type="ChEBI" id="CHEBI:58048"/>
        <dbReference type="EC" id="3.5.1.1"/>
    </reaction>
</comment>
<evidence type="ECO:0000256" key="7">
    <source>
        <dbReference type="PIRSR" id="PIRSR600246-1"/>
    </source>
</evidence>
<dbReference type="Proteomes" id="UP000242188">
    <property type="component" value="Unassembled WGS sequence"/>
</dbReference>
<feature type="active site" description="Nucleophile" evidence="7">
    <location>
        <position position="182"/>
    </location>
</feature>
<dbReference type="InterPro" id="IPR033844">
    <property type="entry name" value="ASRGL1_meta"/>
</dbReference>
<dbReference type="FunFam" id="3.60.20.30:FF:000001">
    <property type="entry name" value="Isoaspartyl peptidase/L-asparaginase"/>
    <property type="match status" value="1"/>
</dbReference>
<dbReference type="Gene3D" id="3.60.20.30">
    <property type="entry name" value="(Glycosyl)asparaginase"/>
    <property type="match status" value="1"/>
</dbReference>
<dbReference type="InterPro" id="IPR029055">
    <property type="entry name" value="Ntn_hydrolases_N"/>
</dbReference>
<dbReference type="GO" id="GO:0006508">
    <property type="term" value="P:proteolysis"/>
    <property type="evidence" value="ECO:0007669"/>
    <property type="project" value="UniProtKB-KW"/>
</dbReference>
<evidence type="ECO:0000313" key="11">
    <source>
        <dbReference type="Proteomes" id="UP000242188"/>
    </source>
</evidence>
<dbReference type="CDD" id="cd04702">
    <property type="entry name" value="ASRGL1_like"/>
    <property type="match status" value="1"/>
</dbReference>
<dbReference type="EMBL" id="NEDP02004215">
    <property type="protein sequence ID" value="OWF46291.1"/>
    <property type="molecule type" value="Genomic_DNA"/>
</dbReference>
<keyword evidence="3" id="KW-0645">Protease</keyword>
<dbReference type="AlphaFoldDB" id="A0A210QC36"/>
<feature type="binding site" evidence="8">
    <location>
        <begin position="210"/>
        <end position="213"/>
    </location>
    <ligand>
        <name>substrate</name>
    </ligand>
</feature>
<evidence type="ECO:0000256" key="5">
    <source>
        <dbReference type="ARBA" id="ARBA00022813"/>
    </source>
</evidence>
<keyword evidence="11" id="KW-1185">Reference proteome</keyword>
<dbReference type="OrthoDB" id="2262349at2759"/>
<evidence type="ECO:0000256" key="9">
    <source>
        <dbReference type="PIRSR" id="PIRSR600246-3"/>
    </source>
</evidence>
<dbReference type="GO" id="GO:0004067">
    <property type="term" value="F:asparaginase activity"/>
    <property type="evidence" value="ECO:0007669"/>
    <property type="project" value="UniProtKB-EC"/>
</dbReference>
<comment type="catalytic activity">
    <reaction evidence="1">
        <text>Cleavage of a beta-linked Asp residue from the N-terminus of a polypeptide.</text>
        <dbReference type="EC" id="3.4.19.5"/>
    </reaction>
</comment>
<sequence>MSIKPVIVVHGGAWAIPDSLAEGSVQGVRLAAGAGYRLLKAGGSAVDAVEAAVRSMEDNPVFDAGVGSVLNADGEVEMDAVIMDGRDLRSGAVGCVQNIKNPISLARAVMEKTDHTLIVGKGANKFAEEVGAVTLPTEELVTETARREWEQLMKYHTTVTTLFGARSDVQKEPDPVVQGHDTVGAVVLDAQGNIAFGTSTGGITAKRPGRIGDSPIIGAGGYADNAGGGVSTTGHGESIAKVCLAKHITHLMEGGMDPQTASETALTFMFKRVQGSGGVVVLNNCGNIGKHFTTERMAWAWIKDGVLHYGLNPGDDFNDPNIYQTYLTPSKLPIANWDTCGLFGLDMNANHVTHNNRAADPYRDISRGLPYLHCQIPTAYCGTLTNKQSTMGIG</sequence>
<dbReference type="Pfam" id="PF01112">
    <property type="entry name" value="Asparaginase_2"/>
    <property type="match status" value="1"/>
</dbReference>
<comment type="similarity">
    <text evidence="2">Belongs to the Ntn-hydrolase family.</text>
</comment>
<keyword evidence="5" id="KW-0068">Autocatalytic cleavage</keyword>
<feature type="site" description="Cleavage; by autolysis" evidence="9">
    <location>
        <begin position="181"/>
        <end position="182"/>
    </location>
</feature>
<dbReference type="SUPFAM" id="SSF56235">
    <property type="entry name" value="N-terminal nucleophile aminohydrolases (Ntn hydrolases)"/>
    <property type="match status" value="1"/>
</dbReference>
<dbReference type="STRING" id="6573.A0A210QC36"/>
<keyword evidence="4" id="KW-0378">Hydrolase</keyword>
<dbReference type="InterPro" id="IPR000246">
    <property type="entry name" value="Peptidase_T2"/>
</dbReference>
<protein>
    <submittedName>
        <fullName evidence="10">Isoaspartyl peptidase/L-asparaginase</fullName>
    </submittedName>
</protein>